<dbReference type="GO" id="GO:0030600">
    <property type="term" value="F:feruloyl esterase activity"/>
    <property type="evidence" value="ECO:0007669"/>
    <property type="project" value="UniProtKB-EC"/>
</dbReference>
<comment type="similarity">
    <text evidence="1">Belongs to the tannase family.</text>
</comment>
<evidence type="ECO:0000256" key="6">
    <source>
        <dbReference type="ARBA" id="ARBA00022837"/>
    </source>
</evidence>
<dbReference type="Gene3D" id="3.40.50.1820">
    <property type="entry name" value="alpha/beta hydrolase"/>
    <property type="match status" value="1"/>
</dbReference>
<dbReference type="PANTHER" id="PTHR33938">
    <property type="entry name" value="FERULOYL ESTERASE B-RELATED"/>
    <property type="match status" value="1"/>
</dbReference>
<evidence type="ECO:0000256" key="4">
    <source>
        <dbReference type="ARBA" id="ARBA00022729"/>
    </source>
</evidence>
<dbReference type="EMBL" id="JACHNH010000001">
    <property type="protein sequence ID" value="MBB4765070.1"/>
    <property type="molecule type" value="Genomic_DNA"/>
</dbReference>
<keyword evidence="3" id="KW-0479">Metal-binding</keyword>
<accession>A0A7W7I278</accession>
<evidence type="ECO:0000256" key="3">
    <source>
        <dbReference type="ARBA" id="ARBA00022723"/>
    </source>
</evidence>
<comment type="caution">
    <text evidence="9">The sequence shown here is derived from an EMBL/GenBank/DDBJ whole genome shotgun (WGS) entry which is preliminary data.</text>
</comment>
<evidence type="ECO:0000256" key="8">
    <source>
        <dbReference type="SAM" id="SignalP"/>
    </source>
</evidence>
<dbReference type="Proteomes" id="UP000578112">
    <property type="component" value="Unassembled WGS sequence"/>
</dbReference>
<sequence>MRTSMVAAVAVLALPLLVPGSAQAAQRLAGAAPASGRCPSLTGLVLPNTTVTSASVVPASGATPPTCRVHATVTHPPTGDVVNIDVWLPAEGWNGRFQGVGGGGYEGGNPRSLAVPVQRGYAAASTDTGHPGGDGGFALDENGRLDWQLIRDFAYLGIHDMTVVGKAVTAAFYGRAARYSYWNGCSTGGRQGLSEAQRYPDDYDGILAAAPAINWSRFIPAEFWPQLVMSRTSNFLPQCKFAAFQAAAVEACDKVGDGVRDGVIGDPARCRFDPRTQIGRATPCGTITARDASVVARILAGPRSSTGEFLWYGLTPGSPFGALANTVTAGGRTRGAPFPIALTHLGTWVQRNPDWDWESTTYEQYDRLFAQSVRMYTRVIGTADPDLRAFQRSGGKVLIWHGQADQLIFPQGTVDYYERVVAAIGGTQRTEDFARLFLAPGVDHCAGGPGPQPADPLGALIGWVERGQAPGTLAGVVRDADGRIVRSRPICRYPEVAAYRGRGPVTEAASFVCRRSRS</sequence>
<dbReference type="InterPro" id="IPR011118">
    <property type="entry name" value="Tannase/feruloyl_esterase"/>
</dbReference>
<proteinExistence type="inferred from homology"/>
<gene>
    <name evidence="9" type="ORF">BJ971_005626</name>
</gene>
<dbReference type="SUPFAM" id="SSF53474">
    <property type="entry name" value="alpha/beta-Hydrolases"/>
    <property type="match status" value="1"/>
</dbReference>
<feature type="signal peptide" evidence="8">
    <location>
        <begin position="1"/>
        <end position="24"/>
    </location>
</feature>
<name>A0A7W7I278_9ACTN</name>
<dbReference type="Pfam" id="PF07519">
    <property type="entry name" value="Tannase"/>
    <property type="match status" value="1"/>
</dbReference>
<evidence type="ECO:0000313" key="9">
    <source>
        <dbReference type="EMBL" id="MBB4765070.1"/>
    </source>
</evidence>
<organism evidence="9 10">
    <name type="scientific">Actinoplanes digitatis</name>
    <dbReference type="NCBI Taxonomy" id="1868"/>
    <lineage>
        <taxon>Bacteria</taxon>
        <taxon>Bacillati</taxon>
        <taxon>Actinomycetota</taxon>
        <taxon>Actinomycetes</taxon>
        <taxon>Micromonosporales</taxon>
        <taxon>Micromonosporaceae</taxon>
        <taxon>Actinoplanes</taxon>
    </lineage>
</organism>
<dbReference type="InterPro" id="IPR029058">
    <property type="entry name" value="AB_hydrolase_fold"/>
</dbReference>
<keyword evidence="4 8" id="KW-0732">Signal</keyword>
<keyword evidence="6" id="KW-0106">Calcium</keyword>
<reference evidence="9 10" key="1">
    <citation type="submission" date="2020-08" db="EMBL/GenBank/DDBJ databases">
        <title>Sequencing the genomes of 1000 actinobacteria strains.</title>
        <authorList>
            <person name="Klenk H.-P."/>
        </authorList>
    </citation>
    <scope>NUCLEOTIDE SEQUENCE [LARGE SCALE GENOMIC DNA]</scope>
    <source>
        <strain evidence="9 10">DSM 43149</strain>
    </source>
</reference>
<keyword evidence="5 9" id="KW-0378">Hydrolase</keyword>
<dbReference type="RefSeq" id="WP_203709643.1">
    <property type="nucleotide sequence ID" value="NZ_BOMK01000071.1"/>
</dbReference>
<evidence type="ECO:0000256" key="5">
    <source>
        <dbReference type="ARBA" id="ARBA00022801"/>
    </source>
</evidence>
<dbReference type="GO" id="GO:0046872">
    <property type="term" value="F:metal ion binding"/>
    <property type="evidence" value="ECO:0007669"/>
    <property type="project" value="UniProtKB-KW"/>
</dbReference>
<keyword evidence="7" id="KW-1015">Disulfide bond</keyword>
<evidence type="ECO:0000256" key="2">
    <source>
        <dbReference type="ARBA" id="ARBA00022487"/>
    </source>
</evidence>
<evidence type="ECO:0000256" key="7">
    <source>
        <dbReference type="ARBA" id="ARBA00023157"/>
    </source>
</evidence>
<dbReference type="AlphaFoldDB" id="A0A7W7I278"/>
<evidence type="ECO:0000256" key="1">
    <source>
        <dbReference type="ARBA" id="ARBA00006249"/>
    </source>
</evidence>
<keyword evidence="10" id="KW-1185">Reference proteome</keyword>
<feature type="chain" id="PRO_5030545888" evidence="8">
    <location>
        <begin position="25"/>
        <end position="518"/>
    </location>
</feature>
<dbReference type="PANTHER" id="PTHR33938:SF8">
    <property type="entry name" value="CARBOXYLIC ESTER HYDROLASE"/>
    <property type="match status" value="1"/>
</dbReference>
<dbReference type="EC" id="3.1.1.73" evidence="9"/>
<keyword evidence="2" id="KW-0719">Serine esterase</keyword>
<evidence type="ECO:0000313" key="10">
    <source>
        <dbReference type="Proteomes" id="UP000578112"/>
    </source>
</evidence>
<protein>
    <submittedName>
        <fullName evidence="9">Feruloyl esterase</fullName>
        <ecNumber evidence="9">3.1.1.73</ecNumber>
    </submittedName>
</protein>